<dbReference type="KEGG" id="eke:EK0264_08980"/>
<dbReference type="AlphaFoldDB" id="A0A7L4YMM7"/>
<dbReference type="RefSeq" id="WP_159544846.1">
    <property type="nucleotide sequence ID" value="NZ_CP047156.1"/>
</dbReference>
<dbReference type="InParanoid" id="A0A7L4YMM7"/>
<accession>A0A7L4YMM7</accession>
<gene>
    <name evidence="1" type="ORF">EK0264_08980</name>
</gene>
<dbReference type="EMBL" id="CP047156">
    <property type="protein sequence ID" value="QHC00400.1"/>
    <property type="molecule type" value="Genomic_DNA"/>
</dbReference>
<dbReference type="Proteomes" id="UP000463857">
    <property type="component" value="Chromosome"/>
</dbReference>
<organism evidence="1 2">
    <name type="scientific">Epidermidibacterium keratini</name>
    <dbReference type="NCBI Taxonomy" id="1891644"/>
    <lineage>
        <taxon>Bacteria</taxon>
        <taxon>Bacillati</taxon>
        <taxon>Actinomycetota</taxon>
        <taxon>Actinomycetes</taxon>
        <taxon>Sporichthyales</taxon>
        <taxon>Sporichthyaceae</taxon>
        <taxon>Epidermidibacterium</taxon>
    </lineage>
</organism>
<proteinExistence type="predicted"/>
<reference evidence="1 2" key="1">
    <citation type="journal article" date="2018" name="Int. J. Syst. Evol. Microbiol.">
        <title>Epidermidibacterium keratini gen. nov., sp. nov., a member of the family Sporichthyaceae, isolated from keratin epidermis.</title>
        <authorList>
            <person name="Lee D.G."/>
            <person name="Trujillo M.E."/>
            <person name="Kang S."/>
            <person name="Nam J.J."/>
            <person name="Kim Y.J."/>
        </authorList>
    </citation>
    <scope>NUCLEOTIDE SEQUENCE [LARGE SCALE GENOMIC DNA]</scope>
    <source>
        <strain evidence="1 2">EPI-7</strain>
    </source>
</reference>
<evidence type="ECO:0000313" key="1">
    <source>
        <dbReference type="EMBL" id="QHC00400.1"/>
    </source>
</evidence>
<keyword evidence="2" id="KW-1185">Reference proteome</keyword>
<protein>
    <submittedName>
        <fullName evidence="1">Uncharacterized protein</fullName>
    </submittedName>
</protein>
<evidence type="ECO:0000313" key="2">
    <source>
        <dbReference type="Proteomes" id="UP000463857"/>
    </source>
</evidence>
<sequence>MNKKVLGGYLQHHWTGAAAGTAMFRRVARTHPDRESAQVLSGMSQEIAQDRRSLQQIMKSVGVKPSRLGSLTGQIAERLGRLKPNGSLLRRSPLTDVIELEALRAAVAAKLSGWQVLRALADHDKRLDAGQLDELQNRALDQQERLAALHRRVATERALR</sequence>
<dbReference type="OrthoDB" id="5504890at2"/>
<name>A0A7L4YMM7_9ACTN</name>